<evidence type="ECO:0000313" key="4">
    <source>
        <dbReference type="Proteomes" id="UP001300502"/>
    </source>
</evidence>
<gene>
    <name evidence="3" type="ORF">GAYE_SCF25G4450</name>
</gene>
<keyword evidence="1" id="KW-1133">Transmembrane helix</keyword>
<dbReference type="Pfam" id="PF00085">
    <property type="entry name" value="Thioredoxin"/>
    <property type="match status" value="1"/>
</dbReference>
<dbReference type="EMBL" id="JANCYU010000041">
    <property type="protein sequence ID" value="KAK4526534.1"/>
    <property type="molecule type" value="Genomic_DNA"/>
</dbReference>
<sequence length="256" mass="29598">MKQFTILSGYYLSNLFLCLLYIYLRLNIKTQSFADESKSVWNVLLEQQVYCIVLLGVVLKIFQSPSWEATFSSCFLYCKGGFALVLFYLNRKYCIYYCFLCFVFSFLFLQPRYRGPSNVVQLTRDTFEELVLSSKENKKIWIIELYVPWSEQVKAMDSLVAKISLEYSTNDNTILFGKLNLASCPDVGARFGIDTQSSTKTIPTFIVFQGGKEKRRVPSLDHRGMAVPKEAWRMTRSELVSALQLDHYLFMSKTSS</sequence>
<accession>A0AAV9IGU1</accession>
<evidence type="ECO:0000313" key="3">
    <source>
        <dbReference type="EMBL" id="KAK4526534.1"/>
    </source>
</evidence>
<organism evidence="3 4">
    <name type="scientific">Galdieria yellowstonensis</name>
    <dbReference type="NCBI Taxonomy" id="3028027"/>
    <lineage>
        <taxon>Eukaryota</taxon>
        <taxon>Rhodophyta</taxon>
        <taxon>Bangiophyceae</taxon>
        <taxon>Galdieriales</taxon>
        <taxon>Galdieriaceae</taxon>
        <taxon>Galdieria</taxon>
    </lineage>
</organism>
<dbReference type="AlphaFoldDB" id="A0AAV9IGU1"/>
<dbReference type="Proteomes" id="UP001300502">
    <property type="component" value="Unassembled WGS sequence"/>
</dbReference>
<feature type="transmembrane region" description="Helical" evidence="1">
    <location>
        <begin position="44"/>
        <end position="63"/>
    </location>
</feature>
<dbReference type="Gene3D" id="3.40.30.10">
    <property type="entry name" value="Glutaredoxin"/>
    <property type="match status" value="1"/>
</dbReference>
<evidence type="ECO:0000259" key="2">
    <source>
        <dbReference type="Pfam" id="PF00085"/>
    </source>
</evidence>
<feature type="transmembrane region" description="Helical" evidence="1">
    <location>
        <begin position="6"/>
        <end position="24"/>
    </location>
</feature>
<keyword evidence="4" id="KW-1185">Reference proteome</keyword>
<keyword evidence="1" id="KW-0812">Transmembrane</keyword>
<comment type="caution">
    <text evidence="3">The sequence shown here is derived from an EMBL/GenBank/DDBJ whole genome shotgun (WGS) entry which is preliminary data.</text>
</comment>
<name>A0AAV9IGU1_9RHOD</name>
<evidence type="ECO:0000256" key="1">
    <source>
        <dbReference type="SAM" id="Phobius"/>
    </source>
</evidence>
<keyword evidence="1" id="KW-0472">Membrane</keyword>
<proteinExistence type="predicted"/>
<protein>
    <recommendedName>
        <fullName evidence="2">Thioredoxin domain-containing protein</fullName>
    </recommendedName>
</protein>
<dbReference type="InterPro" id="IPR036249">
    <property type="entry name" value="Thioredoxin-like_sf"/>
</dbReference>
<feature type="transmembrane region" description="Helical" evidence="1">
    <location>
        <begin position="94"/>
        <end position="113"/>
    </location>
</feature>
<dbReference type="SUPFAM" id="SSF52833">
    <property type="entry name" value="Thioredoxin-like"/>
    <property type="match status" value="1"/>
</dbReference>
<reference evidence="3 4" key="1">
    <citation type="submission" date="2022-07" db="EMBL/GenBank/DDBJ databases">
        <title>Genome-wide signatures of adaptation to extreme environments.</title>
        <authorList>
            <person name="Cho C.H."/>
            <person name="Yoon H.S."/>
        </authorList>
    </citation>
    <scope>NUCLEOTIDE SEQUENCE [LARGE SCALE GENOMIC DNA]</scope>
    <source>
        <strain evidence="3 4">108.79 E11</strain>
    </source>
</reference>
<feature type="transmembrane region" description="Helical" evidence="1">
    <location>
        <begin position="69"/>
        <end position="89"/>
    </location>
</feature>
<dbReference type="InterPro" id="IPR013766">
    <property type="entry name" value="Thioredoxin_domain"/>
</dbReference>
<feature type="domain" description="Thioredoxin" evidence="2">
    <location>
        <begin position="119"/>
        <end position="216"/>
    </location>
</feature>